<dbReference type="OrthoDB" id="3821358at2"/>
<dbReference type="Pfam" id="PF21806">
    <property type="entry name" value="DUF6879"/>
    <property type="match status" value="1"/>
</dbReference>
<keyword evidence="3" id="KW-1185">Reference proteome</keyword>
<evidence type="ECO:0000259" key="1">
    <source>
        <dbReference type="Pfam" id="PF21806"/>
    </source>
</evidence>
<feature type="domain" description="DUF6879" evidence="1">
    <location>
        <begin position="7"/>
        <end position="162"/>
    </location>
</feature>
<organism evidence="2 3">
    <name type="scientific">Pseudonocardia sediminis</name>
    <dbReference type="NCBI Taxonomy" id="1397368"/>
    <lineage>
        <taxon>Bacteria</taxon>
        <taxon>Bacillati</taxon>
        <taxon>Actinomycetota</taxon>
        <taxon>Actinomycetes</taxon>
        <taxon>Pseudonocardiales</taxon>
        <taxon>Pseudonocardiaceae</taxon>
        <taxon>Pseudonocardia</taxon>
    </lineage>
</organism>
<dbReference type="AlphaFoldDB" id="A0A4Q7UC19"/>
<dbReference type="InterPro" id="IPR049244">
    <property type="entry name" value="DUF6879"/>
</dbReference>
<accession>A0A4Q7UC19</accession>
<dbReference type="RefSeq" id="WP_130295314.1">
    <property type="nucleotide sequence ID" value="NZ_SHKL01000002.1"/>
</dbReference>
<proteinExistence type="predicted"/>
<comment type="caution">
    <text evidence="2">The sequence shown here is derived from an EMBL/GenBank/DDBJ whole genome shotgun (WGS) entry which is preliminary data.</text>
</comment>
<name>A0A4Q7UC19_PSEST</name>
<reference evidence="2 3" key="1">
    <citation type="submission" date="2019-02" db="EMBL/GenBank/DDBJ databases">
        <title>Sequencing the genomes of 1000 actinobacteria strains.</title>
        <authorList>
            <person name="Klenk H.-P."/>
        </authorList>
    </citation>
    <scope>NUCLEOTIDE SEQUENCE [LARGE SCALE GENOMIC DNA]</scope>
    <source>
        <strain evidence="2 3">DSM 45779</strain>
    </source>
</reference>
<dbReference type="Proteomes" id="UP000291591">
    <property type="component" value="Unassembled WGS sequence"/>
</dbReference>
<evidence type="ECO:0000313" key="3">
    <source>
        <dbReference type="Proteomes" id="UP000291591"/>
    </source>
</evidence>
<sequence length="192" mass="21222">MSELTLGDMYSRFTRYAWRYEGRDVYSVGGEEDRIATFLRGEALPRKTRENNGWIATVEDVRARGAAIGRVRVVGRPVTDYTRFEFAAYPDNVAAGEDVQAIAREALDPAWAGVPDFWLFDDTTVFVQHFDQDGQFLGAEQAHDVAPFVAIRELLLGQTVAAGAFDLSNFPRQRTAAVGPPPPLNLPATARG</sequence>
<evidence type="ECO:0000313" key="2">
    <source>
        <dbReference type="EMBL" id="RZT75455.1"/>
    </source>
</evidence>
<protein>
    <recommendedName>
        <fullName evidence="1">DUF6879 domain-containing protein</fullName>
    </recommendedName>
</protein>
<dbReference type="EMBL" id="SHKL01000002">
    <property type="protein sequence ID" value="RZT75455.1"/>
    <property type="molecule type" value="Genomic_DNA"/>
</dbReference>
<gene>
    <name evidence="2" type="ORF">EV383_6195</name>
</gene>